<dbReference type="AlphaFoldDB" id="A0AAD6UPB2"/>
<sequence>MKGFDYLSPQGMYDAVTAYGLPSSIIDLDRAAQTDTKCFIRTAHGLTEPITITGVTKQGGSLSPVKSTLTTSLGHHYLNDINAALVAPEHPYGWLTQWPKSFAYVLEPNTDFHVPNEVEFDSITNQTGINPLNITVHKVKLIQNELDFLRAKVDNPSARYEELKAYIEDFTFPRFLRRPPITLLHKIVKQNIISKARALLSLQPIKRADAEDLDRRIKMKIHMESGMPFLPNPDILTLPTDLHGLDFPSIARINDGIAIDGLSRDLNHIIPSYRNLARITLADWMCSINGCINPVDADGLSRDFTRYPDRIPFAWIVAQSAMASKDLKITLKRTHIDGILSGHVSLSHILQVYSKFHPSPQNPNGHAINSFRGKGIRCLNDMGSWKCSVDGTWSVVLKTRPTDTKWTDAAKSNWDKLSNVLRCTNIQNNEDYKLKLTSDASPC</sequence>
<evidence type="ECO:0000313" key="1">
    <source>
        <dbReference type="EMBL" id="KAJ7189347.1"/>
    </source>
</evidence>
<name>A0AAD6UPB2_9AGAR</name>
<accession>A0AAD6UPB2</accession>
<organism evidence="1 2">
    <name type="scientific">Mycena pura</name>
    <dbReference type="NCBI Taxonomy" id="153505"/>
    <lineage>
        <taxon>Eukaryota</taxon>
        <taxon>Fungi</taxon>
        <taxon>Dikarya</taxon>
        <taxon>Basidiomycota</taxon>
        <taxon>Agaricomycotina</taxon>
        <taxon>Agaricomycetes</taxon>
        <taxon>Agaricomycetidae</taxon>
        <taxon>Agaricales</taxon>
        <taxon>Marasmiineae</taxon>
        <taxon>Mycenaceae</taxon>
        <taxon>Mycena</taxon>
    </lineage>
</organism>
<keyword evidence="2" id="KW-1185">Reference proteome</keyword>
<dbReference type="Proteomes" id="UP001219525">
    <property type="component" value="Unassembled WGS sequence"/>
</dbReference>
<evidence type="ECO:0000313" key="2">
    <source>
        <dbReference type="Proteomes" id="UP001219525"/>
    </source>
</evidence>
<reference evidence="1" key="1">
    <citation type="submission" date="2023-03" db="EMBL/GenBank/DDBJ databases">
        <title>Massive genome expansion in bonnet fungi (Mycena s.s.) driven by repeated elements and novel gene families across ecological guilds.</title>
        <authorList>
            <consortium name="Lawrence Berkeley National Laboratory"/>
            <person name="Harder C.B."/>
            <person name="Miyauchi S."/>
            <person name="Viragh M."/>
            <person name="Kuo A."/>
            <person name="Thoen E."/>
            <person name="Andreopoulos B."/>
            <person name="Lu D."/>
            <person name="Skrede I."/>
            <person name="Drula E."/>
            <person name="Henrissat B."/>
            <person name="Morin E."/>
            <person name="Kohler A."/>
            <person name="Barry K."/>
            <person name="LaButti K."/>
            <person name="Morin E."/>
            <person name="Salamov A."/>
            <person name="Lipzen A."/>
            <person name="Mereny Z."/>
            <person name="Hegedus B."/>
            <person name="Baldrian P."/>
            <person name="Stursova M."/>
            <person name="Weitz H."/>
            <person name="Taylor A."/>
            <person name="Grigoriev I.V."/>
            <person name="Nagy L.G."/>
            <person name="Martin F."/>
            <person name="Kauserud H."/>
        </authorList>
    </citation>
    <scope>NUCLEOTIDE SEQUENCE</scope>
    <source>
        <strain evidence="1">9144</strain>
    </source>
</reference>
<gene>
    <name evidence="1" type="ORF">GGX14DRAFT_580783</name>
</gene>
<protein>
    <submittedName>
        <fullName evidence="1">Uncharacterized protein</fullName>
    </submittedName>
</protein>
<dbReference type="EMBL" id="JARJCW010000181">
    <property type="protein sequence ID" value="KAJ7189347.1"/>
    <property type="molecule type" value="Genomic_DNA"/>
</dbReference>
<proteinExistence type="predicted"/>
<comment type="caution">
    <text evidence="1">The sequence shown here is derived from an EMBL/GenBank/DDBJ whole genome shotgun (WGS) entry which is preliminary data.</text>
</comment>